<dbReference type="Gene3D" id="3.90.1300.10">
    <property type="entry name" value="Amidase signature (AS) domain"/>
    <property type="match status" value="1"/>
</dbReference>
<organism evidence="2 3">
    <name type="scientific">Miscanthus lutarioriparius</name>
    <dbReference type="NCBI Taxonomy" id="422564"/>
    <lineage>
        <taxon>Eukaryota</taxon>
        <taxon>Viridiplantae</taxon>
        <taxon>Streptophyta</taxon>
        <taxon>Embryophyta</taxon>
        <taxon>Tracheophyta</taxon>
        <taxon>Spermatophyta</taxon>
        <taxon>Magnoliopsida</taxon>
        <taxon>Liliopsida</taxon>
        <taxon>Poales</taxon>
        <taxon>Poaceae</taxon>
        <taxon>PACMAD clade</taxon>
        <taxon>Panicoideae</taxon>
        <taxon>Andropogonodae</taxon>
        <taxon>Andropogoneae</taxon>
        <taxon>Saccharinae</taxon>
        <taxon>Miscanthus</taxon>
    </lineage>
</organism>
<evidence type="ECO:0000259" key="1">
    <source>
        <dbReference type="Pfam" id="PF01425"/>
    </source>
</evidence>
<evidence type="ECO:0000313" key="2">
    <source>
        <dbReference type="EMBL" id="CAD6268280.1"/>
    </source>
</evidence>
<feature type="domain" description="Amidase" evidence="1">
    <location>
        <begin position="178"/>
        <end position="528"/>
    </location>
</feature>
<dbReference type="InterPro" id="IPR000120">
    <property type="entry name" value="Amidase"/>
</dbReference>
<dbReference type="GO" id="GO:0003824">
    <property type="term" value="F:catalytic activity"/>
    <property type="evidence" value="ECO:0007669"/>
    <property type="project" value="InterPro"/>
</dbReference>
<reference evidence="2" key="1">
    <citation type="submission" date="2020-10" db="EMBL/GenBank/DDBJ databases">
        <authorList>
            <person name="Han B."/>
            <person name="Lu T."/>
            <person name="Zhao Q."/>
            <person name="Huang X."/>
            <person name="Zhao Y."/>
        </authorList>
    </citation>
    <scope>NUCLEOTIDE SEQUENCE</scope>
</reference>
<dbReference type="EMBL" id="CAJGYO010000014">
    <property type="protein sequence ID" value="CAD6268280.1"/>
    <property type="molecule type" value="Genomic_DNA"/>
</dbReference>
<protein>
    <recommendedName>
        <fullName evidence="1">Amidase domain-containing protein</fullName>
    </recommendedName>
</protein>
<feature type="domain" description="Amidase" evidence="1">
    <location>
        <begin position="573"/>
        <end position="627"/>
    </location>
</feature>
<sequence>MGLFSSPPKVYKPAADVDLGPGSDEFYISPNVKAPRVAGLLVKIFVWILEMPIVGPIVLYILKKDNLINKLVSDADIPEPPLFTPTHSWEDIPEQNVRLTKPDLSAAERVQEAVGCLPLPARLEATLAADAVPGLRRWTVRDFSDAYRSGETTPVQVATRFLAAVRESSRPGMNMAFFISCDPDDVMRQAKESTLRYQRGAPLSALDGVLVGVKDEIDCLPYPTTGGTRWLGAVRRCEADAACVAQLRACGAVLAGKANMHELGAGTSGINPHHGSTRNPYNASKVAGGSSSGSAAAVCAGLCPVALGVDGGGSVRMPAALCGVVGFKPTAGRLSNAGVLPLNWTVGMPGILAGTVEDALIAYSAIVDQSQPSYLRPELNLPQLSCTPSIGNIKLAKYGKWFNDSAEDIRSCCDKALQALHAHYGWQTLDVTIPEIEQMRLAHYVTIGSECTTSLAKYLDNLKRSEIGWDARVALSVYGSFSSRAYLNSQRLRNRQMYFHKQIFKTADVIVSPMTGVTAYTLQDDAHDTGELDYINGGNDIDLAQCMCITPSRLSVCLSVLTSSLLTHAVAVDDDRTTNATAALIRYSIAGNFLGLPAITVNVGYDRGGLPIGLQFIGRPWSEATLLHVAFATQQACAKGYKKPAVFYDLLSKQQE</sequence>
<accession>A0A811RE95</accession>
<comment type="caution">
    <text evidence="2">The sequence shown here is derived from an EMBL/GenBank/DDBJ whole genome shotgun (WGS) entry which is preliminary data.</text>
</comment>
<dbReference type="InterPro" id="IPR023631">
    <property type="entry name" value="Amidase_dom"/>
</dbReference>
<proteinExistence type="predicted"/>
<evidence type="ECO:0000313" key="3">
    <source>
        <dbReference type="Proteomes" id="UP000604825"/>
    </source>
</evidence>
<dbReference type="PANTHER" id="PTHR11895">
    <property type="entry name" value="TRANSAMIDASE"/>
    <property type="match status" value="1"/>
</dbReference>
<dbReference type="SUPFAM" id="SSF75304">
    <property type="entry name" value="Amidase signature (AS) enzymes"/>
    <property type="match status" value="1"/>
</dbReference>
<dbReference type="PANTHER" id="PTHR11895:SF67">
    <property type="entry name" value="AMIDASE DOMAIN-CONTAINING PROTEIN"/>
    <property type="match status" value="1"/>
</dbReference>
<dbReference type="OrthoDB" id="421993at2759"/>
<name>A0A811RE95_9POAL</name>
<dbReference type="AlphaFoldDB" id="A0A811RE95"/>
<dbReference type="InterPro" id="IPR036928">
    <property type="entry name" value="AS_sf"/>
</dbReference>
<gene>
    <name evidence="2" type="ORF">NCGR_LOCUS51585</name>
</gene>
<dbReference type="Pfam" id="PF01425">
    <property type="entry name" value="Amidase"/>
    <property type="match status" value="2"/>
</dbReference>
<keyword evidence="3" id="KW-1185">Reference proteome</keyword>
<dbReference type="Proteomes" id="UP000604825">
    <property type="component" value="Unassembled WGS sequence"/>
</dbReference>